<dbReference type="EnsemblMetazoa" id="CLYHEMT002661.1">
    <property type="protein sequence ID" value="CLYHEMP002661.1"/>
    <property type="gene ID" value="CLYHEMG002661"/>
</dbReference>
<evidence type="ECO:0000256" key="7">
    <source>
        <dbReference type="SAM" id="Phobius"/>
    </source>
</evidence>
<sequence length="541" mass="61109">MGLSDAIIKKIPASSTENRFFPFSGNGKLGFGLDKDKKQFYLKTDTHGYIQSFAPTLDLKIQESHIVEEKAVIMNLKAGLVILATVFDVEQSCVLVEETFFAHRLHSGLFQHVIKVKNSGPFSIDLELSTADVKKLKKIEKIHTAHHTNGHLATISGEIKTKRNKENKEGLVKFTSVLSSVDNRVLKVPQKGEKSMKLLSYTDFIFLEQEPQEVVPPTNKTRTGRDVKDTDIIALTEKSNTMLKSLSKDHVQDQHVKAWSEIWTTGISISSDSDPNSPSPLHVNLTQYYLYTTHSGNSTKKSTKSVNCYTGPPTLHYPKHWVVPTSLSSLSSLMQLWEDFFTRNNCPISSLTAFSLPQLMVLTIVGLHYHNKQLQMALNPLNLRTNISLRHVSLDYFHSQDQFDLKVLVTNIKTEPYQIYVMNNGKHSPKIFGCGSACEHVVELGSSRLKFVIHPTDPVTPLFYISSNRTLLEKIHHSDFMRKAIHSAKEIKATAHHHQLSPKFWISVVVLIVSFHVIVLKMIYNECRKGRGTVPRRGPYS</sequence>
<dbReference type="Pfam" id="PF10222">
    <property type="entry name" value="DUF2152"/>
    <property type="match status" value="1"/>
</dbReference>
<dbReference type="Proteomes" id="UP000594262">
    <property type="component" value="Unplaced"/>
</dbReference>
<dbReference type="AlphaFoldDB" id="A0A7M5V2X4"/>
<reference evidence="8" key="1">
    <citation type="submission" date="2021-01" db="UniProtKB">
        <authorList>
            <consortium name="EnsemblMetazoa"/>
        </authorList>
    </citation>
    <scope>IDENTIFICATION</scope>
</reference>
<comment type="subcellular location">
    <subcellularLocation>
        <location evidence="1">Membrane</location>
        <topology evidence="1">Single-pass type I membrane protein</topology>
    </subcellularLocation>
</comment>
<dbReference type="PANTHER" id="PTHR31386:SF2">
    <property type="entry name" value="SIMILAR TO RIKEN CDNA 2510039O18"/>
    <property type="match status" value="1"/>
</dbReference>
<dbReference type="OrthoDB" id="10017443at2759"/>
<keyword evidence="5 7" id="KW-0472">Membrane</keyword>
<keyword evidence="4 7" id="KW-1133">Transmembrane helix</keyword>
<organism evidence="8 9">
    <name type="scientific">Clytia hemisphaerica</name>
    <dbReference type="NCBI Taxonomy" id="252671"/>
    <lineage>
        <taxon>Eukaryota</taxon>
        <taxon>Metazoa</taxon>
        <taxon>Cnidaria</taxon>
        <taxon>Hydrozoa</taxon>
        <taxon>Hydroidolina</taxon>
        <taxon>Leptothecata</taxon>
        <taxon>Obeliida</taxon>
        <taxon>Clytiidae</taxon>
        <taxon>Clytia</taxon>
    </lineage>
</organism>
<evidence type="ECO:0000313" key="9">
    <source>
        <dbReference type="Proteomes" id="UP000594262"/>
    </source>
</evidence>
<evidence type="ECO:0000256" key="3">
    <source>
        <dbReference type="ARBA" id="ARBA00022729"/>
    </source>
</evidence>
<proteinExistence type="predicted"/>
<protein>
    <submittedName>
        <fullName evidence="8">Uncharacterized protein</fullName>
    </submittedName>
</protein>
<keyword evidence="3" id="KW-0732">Signal</keyword>
<dbReference type="RefSeq" id="XP_066929832.1">
    <property type="nucleotide sequence ID" value="XM_067073731.1"/>
</dbReference>
<evidence type="ECO:0000256" key="5">
    <source>
        <dbReference type="ARBA" id="ARBA00023136"/>
    </source>
</evidence>
<evidence type="ECO:0000256" key="6">
    <source>
        <dbReference type="ARBA" id="ARBA00023180"/>
    </source>
</evidence>
<dbReference type="PANTHER" id="PTHR31386">
    <property type="entry name" value="UNCHARACTERIZED PROTEIN KIAA2013"/>
    <property type="match status" value="1"/>
</dbReference>
<evidence type="ECO:0000256" key="2">
    <source>
        <dbReference type="ARBA" id="ARBA00022692"/>
    </source>
</evidence>
<name>A0A7M5V2X4_9CNID</name>
<evidence type="ECO:0000256" key="4">
    <source>
        <dbReference type="ARBA" id="ARBA00022989"/>
    </source>
</evidence>
<accession>A0A7M5V2X4</accession>
<evidence type="ECO:0000256" key="1">
    <source>
        <dbReference type="ARBA" id="ARBA00004479"/>
    </source>
</evidence>
<keyword evidence="9" id="KW-1185">Reference proteome</keyword>
<keyword evidence="6" id="KW-0325">Glycoprotein</keyword>
<dbReference type="GO" id="GO:0016020">
    <property type="term" value="C:membrane"/>
    <property type="evidence" value="ECO:0007669"/>
    <property type="project" value="UniProtKB-SubCell"/>
</dbReference>
<dbReference type="InterPro" id="IPR018795">
    <property type="entry name" value="K2013-like"/>
</dbReference>
<dbReference type="GeneID" id="136817388"/>
<evidence type="ECO:0000313" key="8">
    <source>
        <dbReference type="EnsemblMetazoa" id="CLYHEMP002661.1"/>
    </source>
</evidence>
<feature type="transmembrane region" description="Helical" evidence="7">
    <location>
        <begin position="504"/>
        <end position="524"/>
    </location>
</feature>
<keyword evidence="2 7" id="KW-0812">Transmembrane</keyword>